<reference evidence="1" key="2">
    <citation type="journal article" date="2021" name="Genome Biol. Evol.">
        <title>Developing a high-quality reference genome for a parasitic bivalve with doubly uniparental inheritance (Bivalvia: Unionida).</title>
        <authorList>
            <person name="Smith C.H."/>
        </authorList>
    </citation>
    <scope>NUCLEOTIDE SEQUENCE</scope>
    <source>
        <strain evidence="1">CHS0354</strain>
        <tissue evidence="1">Mantle</tissue>
    </source>
</reference>
<sequence length="87" mass="10259">MTLQGQSSWIDSNKYWGNGTADFRRDPQTWEKLTIIQHKTVFNDDKFFKQPYRRILPGMYEEVYIKEMLYDGAISEFDNPSSTAVLV</sequence>
<evidence type="ECO:0000313" key="1">
    <source>
        <dbReference type="EMBL" id="KAK3575923.1"/>
    </source>
</evidence>
<reference evidence="1" key="3">
    <citation type="submission" date="2023-05" db="EMBL/GenBank/DDBJ databases">
        <authorList>
            <person name="Smith C.H."/>
        </authorList>
    </citation>
    <scope>NUCLEOTIDE SEQUENCE</scope>
    <source>
        <strain evidence="1">CHS0354</strain>
        <tissue evidence="1">Mantle</tissue>
    </source>
</reference>
<dbReference type="EMBL" id="JAEAOA010002039">
    <property type="protein sequence ID" value="KAK3575923.1"/>
    <property type="molecule type" value="Genomic_DNA"/>
</dbReference>
<reference evidence="1" key="1">
    <citation type="journal article" date="2021" name="Genome Biol. Evol.">
        <title>A High-Quality Reference Genome for a Parasitic Bivalve with Doubly Uniparental Inheritance (Bivalvia: Unionida).</title>
        <authorList>
            <person name="Smith C.H."/>
        </authorList>
    </citation>
    <scope>NUCLEOTIDE SEQUENCE</scope>
    <source>
        <strain evidence="1">CHS0354</strain>
    </source>
</reference>
<evidence type="ECO:0000313" key="2">
    <source>
        <dbReference type="Proteomes" id="UP001195483"/>
    </source>
</evidence>
<dbReference type="AlphaFoldDB" id="A0AAE0VE08"/>
<keyword evidence="2" id="KW-1185">Reference proteome</keyword>
<gene>
    <name evidence="1" type="ORF">CHS0354_034686</name>
</gene>
<protein>
    <submittedName>
        <fullName evidence="1">Uncharacterized protein</fullName>
    </submittedName>
</protein>
<name>A0AAE0VE08_9BIVA</name>
<proteinExistence type="predicted"/>
<comment type="caution">
    <text evidence="1">The sequence shown here is derived from an EMBL/GenBank/DDBJ whole genome shotgun (WGS) entry which is preliminary data.</text>
</comment>
<accession>A0AAE0VE08</accession>
<organism evidence="1 2">
    <name type="scientific">Potamilus streckersoni</name>
    <dbReference type="NCBI Taxonomy" id="2493646"/>
    <lineage>
        <taxon>Eukaryota</taxon>
        <taxon>Metazoa</taxon>
        <taxon>Spiralia</taxon>
        <taxon>Lophotrochozoa</taxon>
        <taxon>Mollusca</taxon>
        <taxon>Bivalvia</taxon>
        <taxon>Autobranchia</taxon>
        <taxon>Heteroconchia</taxon>
        <taxon>Palaeoheterodonta</taxon>
        <taxon>Unionida</taxon>
        <taxon>Unionoidea</taxon>
        <taxon>Unionidae</taxon>
        <taxon>Ambleminae</taxon>
        <taxon>Lampsilini</taxon>
        <taxon>Potamilus</taxon>
    </lineage>
</organism>
<dbReference type="Proteomes" id="UP001195483">
    <property type="component" value="Unassembled WGS sequence"/>
</dbReference>